<proteinExistence type="predicted"/>
<dbReference type="FunFam" id="3.40.50.970:FF:000001">
    <property type="entry name" value="Pyruvate dehydrogenase E1 beta subunit"/>
    <property type="match status" value="1"/>
</dbReference>
<evidence type="ECO:0000256" key="3">
    <source>
        <dbReference type="ARBA" id="ARBA00023052"/>
    </source>
</evidence>
<feature type="domain" description="Transketolase-like pyrimidine-binding" evidence="4">
    <location>
        <begin position="3"/>
        <end position="178"/>
    </location>
</feature>
<dbReference type="InterPro" id="IPR033248">
    <property type="entry name" value="Transketolase_C"/>
</dbReference>
<dbReference type="AlphaFoldDB" id="A0A455STY2"/>
<reference evidence="5" key="1">
    <citation type="submission" date="2018-12" db="EMBL/GenBank/DDBJ databases">
        <title>Novel natural products biosynthetic potential of the class Ktedonobacteria.</title>
        <authorList>
            <person name="Zheng Y."/>
            <person name="Saitou A."/>
            <person name="Wang C.M."/>
            <person name="Toyoda A."/>
            <person name="Minakuchi Y."/>
            <person name="Sekiguchi Y."/>
            <person name="Ueda K."/>
            <person name="Takano H."/>
            <person name="Sakai Y."/>
            <person name="Yokota A."/>
            <person name="Yabe S."/>
        </authorList>
    </citation>
    <scope>NUCLEOTIDE SEQUENCE</scope>
    <source>
        <strain evidence="5">COM3</strain>
    </source>
</reference>
<dbReference type="EMBL" id="AP019376">
    <property type="protein sequence ID" value="BBH90601.1"/>
    <property type="molecule type" value="Genomic_DNA"/>
</dbReference>
<dbReference type="InterPro" id="IPR005475">
    <property type="entry name" value="Transketolase-like_Pyr-bd"/>
</dbReference>
<dbReference type="Pfam" id="PF02779">
    <property type="entry name" value="Transket_pyr"/>
    <property type="match status" value="1"/>
</dbReference>
<name>A0A455STY2_9CHLR</name>
<organism evidence="5">
    <name type="scientific">Thermosporothrix sp. COM3</name>
    <dbReference type="NCBI Taxonomy" id="2490863"/>
    <lineage>
        <taxon>Bacteria</taxon>
        <taxon>Bacillati</taxon>
        <taxon>Chloroflexota</taxon>
        <taxon>Ktedonobacteria</taxon>
        <taxon>Ktedonobacterales</taxon>
        <taxon>Thermosporotrichaceae</taxon>
        <taxon>Thermosporothrix</taxon>
    </lineage>
</organism>
<evidence type="ECO:0000256" key="2">
    <source>
        <dbReference type="ARBA" id="ARBA00023002"/>
    </source>
</evidence>
<evidence type="ECO:0000313" key="5">
    <source>
        <dbReference type="EMBL" id="BBH90601.1"/>
    </source>
</evidence>
<gene>
    <name evidence="5" type="primary">pdhB</name>
    <name evidence="5" type="ORF">KTC_53520</name>
</gene>
<dbReference type="CDD" id="cd07036">
    <property type="entry name" value="TPP_PYR_E1-PDHc-beta_like"/>
    <property type="match status" value="1"/>
</dbReference>
<sequence>MQMTMIEALNNALALILERDQRVVLLGQDIGANGGVFRVTERLQERFGEQRVFDTPLAESAIIGSSVGMAVYGMRPVAEIQFAGFLYVGMNQLVTQAARMRFRSGGVFTCPLVVRAPYGGGVRTPELHSDSLEGLFLQTPGLKVVIPSNPYDAKGLLVSAVDDPDPVVFLENIKLYRSFRQETPEDYYTVPLGKANVVQAGEDVSLFAYGAMIPVALDAARQIQQETGATVEVIDLRTIWPLDEEAIVSSVSKTGRAVVVHEAPRAGGVGAEIVSILNEQCLYSLLKPVERVTGYDTPFPVPGQEDYYLPNARKVRDAIRRVLEP</sequence>
<dbReference type="FunFam" id="3.40.50.920:FF:000001">
    <property type="entry name" value="Pyruvate dehydrogenase E1 beta subunit"/>
    <property type="match status" value="1"/>
</dbReference>
<accession>A0A455STY2</accession>
<comment type="cofactor">
    <cofactor evidence="1">
        <name>thiamine diphosphate</name>
        <dbReference type="ChEBI" id="CHEBI:58937"/>
    </cofactor>
</comment>
<dbReference type="Pfam" id="PF02780">
    <property type="entry name" value="Transketolase_C"/>
    <property type="match status" value="1"/>
</dbReference>
<dbReference type="SUPFAM" id="SSF52922">
    <property type="entry name" value="TK C-terminal domain-like"/>
    <property type="match status" value="1"/>
</dbReference>
<evidence type="ECO:0000259" key="4">
    <source>
        <dbReference type="SMART" id="SM00861"/>
    </source>
</evidence>
<keyword evidence="2" id="KW-0560">Oxidoreductase</keyword>
<dbReference type="InterPro" id="IPR029061">
    <property type="entry name" value="THDP-binding"/>
</dbReference>
<dbReference type="Gene3D" id="3.40.50.920">
    <property type="match status" value="1"/>
</dbReference>
<protein>
    <submittedName>
        <fullName evidence="5">2-oxoisovalerate dehydrogenase subunit beta</fullName>
    </submittedName>
</protein>
<keyword evidence="3" id="KW-0786">Thiamine pyrophosphate</keyword>
<evidence type="ECO:0000256" key="1">
    <source>
        <dbReference type="ARBA" id="ARBA00001964"/>
    </source>
</evidence>
<dbReference type="Gene3D" id="3.40.50.970">
    <property type="match status" value="1"/>
</dbReference>
<dbReference type="GO" id="GO:0016491">
    <property type="term" value="F:oxidoreductase activity"/>
    <property type="evidence" value="ECO:0007669"/>
    <property type="project" value="UniProtKB-KW"/>
</dbReference>
<dbReference type="SUPFAM" id="SSF52518">
    <property type="entry name" value="Thiamin diphosphate-binding fold (THDP-binding)"/>
    <property type="match status" value="1"/>
</dbReference>
<dbReference type="SMART" id="SM00861">
    <property type="entry name" value="Transket_pyr"/>
    <property type="match status" value="1"/>
</dbReference>
<dbReference type="InterPro" id="IPR009014">
    <property type="entry name" value="Transketo_C/PFOR_II"/>
</dbReference>
<dbReference type="PANTHER" id="PTHR43257">
    <property type="entry name" value="PYRUVATE DEHYDROGENASE E1 COMPONENT BETA SUBUNIT"/>
    <property type="match status" value="1"/>
</dbReference>
<dbReference type="PANTHER" id="PTHR43257:SF2">
    <property type="entry name" value="PYRUVATE DEHYDROGENASE E1 COMPONENT SUBUNIT BETA"/>
    <property type="match status" value="1"/>
</dbReference>